<evidence type="ECO:0000256" key="2">
    <source>
        <dbReference type="SAM" id="Phobius"/>
    </source>
</evidence>
<feature type="transmembrane region" description="Helical" evidence="2">
    <location>
        <begin position="382"/>
        <end position="403"/>
    </location>
</feature>
<evidence type="ECO:0000313" key="4">
    <source>
        <dbReference type="Proteomes" id="UP000198741"/>
    </source>
</evidence>
<feature type="transmembrane region" description="Helical" evidence="2">
    <location>
        <begin position="212"/>
        <end position="228"/>
    </location>
</feature>
<feature type="transmembrane region" description="Helical" evidence="2">
    <location>
        <begin position="120"/>
        <end position="143"/>
    </location>
</feature>
<sequence>MNGAPAEVETETGPSQTAEVAPTRPIARRAWPLYLYSALLTAGCVTWMMRLWQADLKVPFFSSGNAAVNAGLFKTIAATGWYSNQSELGIPYGQHNVDLATPGTLNVLLARLLTAVTPDWAVAFNVFYLLGFLLCALTAVCFFRAVGLGRWMTVVASVLLAVAPYHFLQGQDQIWLSAYFCVPLAMVLILWVARGESLWGLRPGSARLGRALLGRGAATVSVLLLIALDGLTYALFTGLLLAAAGIFGLVRRFSAARLLGLVAAEAVLVLVVLGDSLPHLLRPAVSEPVVALVHNVSTEYSELKFASLVFPSPGHPIAYFAKWRRLYDLHYPDPGNTPALGLIGAAGFALLLLLGLTALTGLRRPADPTPAQVRRRRTLGQLAALVITAFALSMIGGLGSLISRFAGHFAGWDNMAIFIAVLALAAAALAVEAVADRLSCALRDRSAGARRPALLAGVTPMVAVAVLLFGIWDQGLSGAIPAYRSNLAVTTSDRAFVAGIAARVPADAAIFQIPAQTFPTADAPHLTAAVNTGSQLRLWLSSSGLRWSGGGITGRPQADWPSTVTALPPAEMVRDLAAIGFAGITVDRAATTDHGRQWERTLAAQLGRPALVSRDLNYVYYSLARAARALRADTTAAQRAAIATAITGEQQP</sequence>
<keyword evidence="2" id="KW-0812">Transmembrane</keyword>
<dbReference type="RefSeq" id="WP_090476760.1">
    <property type="nucleotide sequence ID" value="NZ_LT629710.1"/>
</dbReference>
<evidence type="ECO:0008006" key="5">
    <source>
        <dbReference type="Google" id="ProtNLM"/>
    </source>
</evidence>
<feature type="transmembrane region" description="Helical" evidence="2">
    <location>
        <begin position="454"/>
        <end position="472"/>
    </location>
</feature>
<dbReference type="OrthoDB" id="9767863at2"/>
<evidence type="ECO:0000256" key="1">
    <source>
        <dbReference type="SAM" id="MobiDB-lite"/>
    </source>
</evidence>
<dbReference type="Proteomes" id="UP000198741">
    <property type="component" value="Chromosome I"/>
</dbReference>
<dbReference type="STRING" id="1090615.SAMN04515671_2790"/>
<protein>
    <recommendedName>
        <fullName evidence="5">4-amino-4-deoxy-L-arabinose transferase</fullName>
    </recommendedName>
</protein>
<keyword evidence="2" id="KW-1133">Transmembrane helix</keyword>
<feature type="transmembrane region" description="Helical" evidence="2">
    <location>
        <begin position="415"/>
        <end position="434"/>
    </location>
</feature>
<name>A0A1H0PJK8_9ACTN</name>
<feature type="region of interest" description="Disordered" evidence="1">
    <location>
        <begin position="1"/>
        <end position="21"/>
    </location>
</feature>
<proteinExistence type="predicted"/>
<feature type="transmembrane region" description="Helical" evidence="2">
    <location>
        <begin position="174"/>
        <end position="192"/>
    </location>
</feature>
<feature type="transmembrane region" description="Helical" evidence="2">
    <location>
        <begin position="234"/>
        <end position="251"/>
    </location>
</feature>
<dbReference type="EMBL" id="LT629710">
    <property type="protein sequence ID" value="SDP04828.1"/>
    <property type="molecule type" value="Genomic_DNA"/>
</dbReference>
<gene>
    <name evidence="3" type="ORF">SAMN04515671_2790</name>
</gene>
<reference evidence="3 4" key="1">
    <citation type="submission" date="2016-10" db="EMBL/GenBank/DDBJ databases">
        <authorList>
            <person name="de Groot N.N."/>
        </authorList>
    </citation>
    <scope>NUCLEOTIDE SEQUENCE [LARGE SCALE GENOMIC DNA]</scope>
    <source>
        <strain evidence="4">P4-7,KCTC 19426,CECT 7604</strain>
    </source>
</reference>
<organism evidence="3 4">
    <name type="scientific">Nakamurella panacisegetis</name>
    <dbReference type="NCBI Taxonomy" id="1090615"/>
    <lineage>
        <taxon>Bacteria</taxon>
        <taxon>Bacillati</taxon>
        <taxon>Actinomycetota</taxon>
        <taxon>Actinomycetes</taxon>
        <taxon>Nakamurellales</taxon>
        <taxon>Nakamurellaceae</taxon>
        <taxon>Nakamurella</taxon>
    </lineage>
</organism>
<feature type="transmembrane region" description="Helical" evidence="2">
    <location>
        <begin position="33"/>
        <end position="52"/>
    </location>
</feature>
<dbReference type="AlphaFoldDB" id="A0A1H0PJK8"/>
<keyword evidence="4" id="KW-1185">Reference proteome</keyword>
<feature type="transmembrane region" description="Helical" evidence="2">
    <location>
        <begin position="339"/>
        <end position="362"/>
    </location>
</feature>
<accession>A0A1H0PJK8</accession>
<feature type="transmembrane region" description="Helical" evidence="2">
    <location>
        <begin position="150"/>
        <end position="168"/>
    </location>
</feature>
<evidence type="ECO:0000313" key="3">
    <source>
        <dbReference type="EMBL" id="SDP04828.1"/>
    </source>
</evidence>
<feature type="transmembrane region" description="Helical" evidence="2">
    <location>
        <begin position="258"/>
        <end position="277"/>
    </location>
</feature>
<keyword evidence="2" id="KW-0472">Membrane</keyword>